<keyword evidence="4" id="KW-0862">Zinc</keyword>
<evidence type="ECO:0000256" key="4">
    <source>
        <dbReference type="ARBA" id="ARBA00022833"/>
    </source>
</evidence>
<evidence type="ECO:0000313" key="7">
    <source>
        <dbReference type="EMBL" id="RCH87861.1"/>
    </source>
</evidence>
<dbReference type="GO" id="GO:0030100">
    <property type="term" value="P:regulation of endocytosis"/>
    <property type="evidence" value="ECO:0007669"/>
    <property type="project" value="TreeGrafter"/>
</dbReference>
<evidence type="ECO:0000256" key="1">
    <source>
        <dbReference type="ARBA" id="ARBA00022468"/>
    </source>
</evidence>
<dbReference type="Pfam" id="PF01412">
    <property type="entry name" value="ArfGap"/>
    <property type="match status" value="1"/>
</dbReference>
<evidence type="ECO:0000313" key="8">
    <source>
        <dbReference type="Proteomes" id="UP000252139"/>
    </source>
</evidence>
<dbReference type="InterPro" id="IPR038508">
    <property type="entry name" value="ArfGAP_dom_sf"/>
</dbReference>
<keyword evidence="1" id="KW-0343">GTPase activation</keyword>
<dbReference type="PANTHER" id="PTHR46395">
    <property type="entry name" value="ADP-RIBOSYLATION FACTOR GTPASE-ACTIVATING PROTEIN 1"/>
    <property type="match status" value="1"/>
</dbReference>
<dbReference type="GO" id="GO:0000139">
    <property type="term" value="C:Golgi membrane"/>
    <property type="evidence" value="ECO:0007669"/>
    <property type="project" value="TreeGrafter"/>
</dbReference>
<dbReference type="EMBL" id="PJQL01001577">
    <property type="protein sequence ID" value="RCH87861.1"/>
    <property type="molecule type" value="Genomic_DNA"/>
</dbReference>
<dbReference type="Gene3D" id="1.10.220.150">
    <property type="entry name" value="Arf GTPase activating protein"/>
    <property type="match status" value="1"/>
</dbReference>
<dbReference type="SMART" id="SM00105">
    <property type="entry name" value="ArfGap"/>
    <property type="match status" value="1"/>
</dbReference>
<gene>
    <name evidence="7" type="primary">GCS1_2</name>
    <name evidence="7" type="ORF">CU097_005575</name>
</gene>
<dbReference type="GO" id="GO:0032012">
    <property type="term" value="P:regulation of ARF protein signal transduction"/>
    <property type="evidence" value="ECO:0007669"/>
    <property type="project" value="TreeGrafter"/>
</dbReference>
<keyword evidence="8" id="KW-1185">Reference proteome</keyword>
<keyword evidence="2" id="KW-0479">Metal-binding</keyword>
<dbReference type="InterPro" id="IPR001164">
    <property type="entry name" value="ArfGAP_dom"/>
</dbReference>
<dbReference type="OrthoDB" id="983479at2759"/>
<evidence type="ECO:0000256" key="3">
    <source>
        <dbReference type="ARBA" id="ARBA00022771"/>
    </source>
</evidence>
<dbReference type="PRINTS" id="PR00405">
    <property type="entry name" value="REVINTRACTNG"/>
</dbReference>
<comment type="caution">
    <text evidence="7">The sequence shown here is derived from an EMBL/GenBank/DDBJ whole genome shotgun (WGS) entry which is preliminary data.</text>
</comment>
<accession>A0A367JDR4</accession>
<reference evidence="7 8" key="1">
    <citation type="journal article" date="2018" name="G3 (Bethesda)">
        <title>Phylogenetic and Phylogenomic Definition of Rhizopus Species.</title>
        <authorList>
            <person name="Gryganskyi A.P."/>
            <person name="Golan J."/>
            <person name="Dolatabadi S."/>
            <person name="Mondo S."/>
            <person name="Robb S."/>
            <person name="Idnurm A."/>
            <person name="Muszewska A."/>
            <person name="Steczkiewicz K."/>
            <person name="Masonjones S."/>
            <person name="Liao H.L."/>
            <person name="Gajdeczka M.T."/>
            <person name="Anike F."/>
            <person name="Vuek A."/>
            <person name="Anishchenko I.M."/>
            <person name="Voigt K."/>
            <person name="de Hoog G.S."/>
            <person name="Smith M.E."/>
            <person name="Heitman J."/>
            <person name="Vilgalys R."/>
            <person name="Stajich J.E."/>
        </authorList>
    </citation>
    <scope>NUCLEOTIDE SEQUENCE [LARGE SCALE GENOMIC DNA]</scope>
    <source>
        <strain evidence="7 8">CBS 357.93</strain>
    </source>
</reference>
<dbReference type="GO" id="GO:0008270">
    <property type="term" value="F:zinc ion binding"/>
    <property type="evidence" value="ECO:0007669"/>
    <property type="project" value="UniProtKB-KW"/>
</dbReference>
<dbReference type="CDD" id="cd08830">
    <property type="entry name" value="ArfGap_ArfGap1"/>
    <property type="match status" value="1"/>
</dbReference>
<feature type="domain" description="Arf-GAP" evidence="6">
    <location>
        <begin position="4"/>
        <end position="121"/>
    </location>
</feature>
<protein>
    <submittedName>
        <fullName evidence="7">Zn finger-containing GTPase-Activating Protein for ARF</fullName>
    </submittedName>
</protein>
<dbReference type="STRING" id="86630.A0A367JDR4"/>
<dbReference type="SUPFAM" id="SSF57863">
    <property type="entry name" value="ArfGap/RecO-like zinc finger"/>
    <property type="match status" value="1"/>
</dbReference>
<evidence type="ECO:0000256" key="5">
    <source>
        <dbReference type="PROSITE-ProRule" id="PRU00288"/>
    </source>
</evidence>
<dbReference type="PROSITE" id="PS50115">
    <property type="entry name" value="ARFGAP"/>
    <property type="match status" value="1"/>
</dbReference>
<proteinExistence type="predicted"/>
<dbReference type="GO" id="GO:0005096">
    <property type="term" value="F:GTPase activator activity"/>
    <property type="evidence" value="ECO:0007669"/>
    <property type="project" value="UniProtKB-KW"/>
</dbReference>
<dbReference type="PANTHER" id="PTHR46395:SF1">
    <property type="entry name" value="ADP-RIBOSYLATION FACTOR GTPASE-ACTIVATING PROTEIN 1"/>
    <property type="match status" value="1"/>
</dbReference>
<evidence type="ECO:0000256" key="2">
    <source>
        <dbReference type="ARBA" id="ARBA00022723"/>
    </source>
</evidence>
<dbReference type="AlphaFoldDB" id="A0A367JDR4"/>
<organism evidence="7 8">
    <name type="scientific">Rhizopus azygosporus</name>
    <name type="common">Rhizopus microsporus var. azygosporus</name>
    <dbReference type="NCBI Taxonomy" id="86630"/>
    <lineage>
        <taxon>Eukaryota</taxon>
        <taxon>Fungi</taxon>
        <taxon>Fungi incertae sedis</taxon>
        <taxon>Mucoromycota</taxon>
        <taxon>Mucoromycotina</taxon>
        <taxon>Mucoromycetes</taxon>
        <taxon>Mucorales</taxon>
        <taxon>Mucorineae</taxon>
        <taxon>Rhizopodaceae</taxon>
        <taxon>Rhizopus</taxon>
    </lineage>
</organism>
<dbReference type="Proteomes" id="UP000252139">
    <property type="component" value="Unassembled WGS sequence"/>
</dbReference>
<name>A0A367JDR4_RHIAZ</name>
<evidence type="ECO:0000259" key="6">
    <source>
        <dbReference type="PROSITE" id="PS50115"/>
    </source>
</evidence>
<sequence length="153" mass="17737">MDYKQTLFEIQKRPGNRLCFDCSAPNPQWASVSYGIFICLNCSGVHRSFGVHISFVRSITMDKWFDDQLKKMDIGGNEKAKEFFESQPEYSTSMTTTQKYHSRFATAYRQKLSIEATDRPTNITKQRLTTTFTKNNVNDEEDFFAATIRSLQN</sequence>
<dbReference type="InterPro" id="IPR037278">
    <property type="entry name" value="ARFGAP/RecO"/>
</dbReference>
<dbReference type="FunFam" id="1.10.220.150:FF:000014">
    <property type="entry name" value="ADP-ribosylation factor GTPase-activating protein"/>
    <property type="match status" value="1"/>
</dbReference>
<keyword evidence="3 5" id="KW-0863">Zinc-finger</keyword>